<feature type="compositionally biased region" description="Low complexity" evidence="2">
    <location>
        <begin position="207"/>
        <end position="216"/>
    </location>
</feature>
<dbReference type="PROSITE" id="PS01159">
    <property type="entry name" value="WW_DOMAIN_1"/>
    <property type="match status" value="1"/>
</dbReference>
<evidence type="ECO:0000313" key="6">
    <source>
        <dbReference type="Proteomes" id="UP001222932"/>
    </source>
</evidence>
<feature type="compositionally biased region" description="Pro residues" evidence="2">
    <location>
        <begin position="14"/>
        <end position="33"/>
    </location>
</feature>
<dbReference type="Proteomes" id="UP001222932">
    <property type="component" value="Unassembled WGS sequence"/>
</dbReference>
<feature type="region of interest" description="Disordered" evidence="2">
    <location>
        <begin position="87"/>
        <end position="127"/>
    </location>
</feature>
<dbReference type="InterPro" id="IPR045148">
    <property type="entry name" value="TCRG1-like"/>
</dbReference>
<evidence type="ECO:0000259" key="3">
    <source>
        <dbReference type="PROSITE" id="PS50020"/>
    </source>
</evidence>
<name>A0AAD3YEZ8_9TREE</name>
<dbReference type="FunFam" id="1.10.10.440:FF:000044">
    <property type="entry name" value="Transcription elongation regulator 1"/>
    <property type="match status" value="1"/>
</dbReference>
<evidence type="ECO:0000256" key="1">
    <source>
        <dbReference type="ARBA" id="ARBA00022737"/>
    </source>
</evidence>
<dbReference type="SMART" id="SM00441">
    <property type="entry name" value="FF"/>
    <property type="match status" value="4"/>
</dbReference>
<dbReference type="PROSITE" id="PS50020">
    <property type="entry name" value="WW_DOMAIN_2"/>
    <property type="match status" value="2"/>
</dbReference>
<dbReference type="AlphaFoldDB" id="A0AAD3YEZ8"/>
<evidence type="ECO:0000313" key="5">
    <source>
        <dbReference type="EMBL" id="GMK59574.1"/>
    </source>
</evidence>
<dbReference type="Gene3D" id="2.20.70.10">
    <property type="match status" value="2"/>
</dbReference>
<dbReference type="GO" id="GO:0003712">
    <property type="term" value="F:transcription coregulator activity"/>
    <property type="evidence" value="ECO:0007669"/>
    <property type="project" value="TreeGrafter"/>
</dbReference>
<accession>A0AAD3YEZ8</accession>
<feature type="domain" description="WW" evidence="3">
    <location>
        <begin position="124"/>
        <end position="153"/>
    </location>
</feature>
<dbReference type="InterPro" id="IPR002713">
    <property type="entry name" value="FF_domain"/>
</dbReference>
<feature type="region of interest" description="Disordered" evidence="2">
    <location>
        <begin position="1"/>
        <end position="73"/>
    </location>
</feature>
<dbReference type="Pfam" id="PF01846">
    <property type="entry name" value="FF"/>
    <property type="match status" value="4"/>
</dbReference>
<dbReference type="CDD" id="cd00201">
    <property type="entry name" value="WW"/>
    <property type="match status" value="2"/>
</dbReference>
<dbReference type="InterPro" id="IPR001202">
    <property type="entry name" value="WW_dom"/>
</dbReference>
<protein>
    <submittedName>
        <fullName evidence="5">Uncharacterized protein</fullName>
    </submittedName>
</protein>
<feature type="domain" description="WW" evidence="3">
    <location>
        <begin position="57"/>
        <end position="91"/>
    </location>
</feature>
<feature type="region of interest" description="Disordered" evidence="2">
    <location>
        <begin position="161"/>
        <end position="243"/>
    </location>
</feature>
<dbReference type="SMART" id="SM00456">
    <property type="entry name" value="WW"/>
    <property type="match status" value="2"/>
</dbReference>
<evidence type="ECO:0000259" key="4">
    <source>
        <dbReference type="PROSITE" id="PS51676"/>
    </source>
</evidence>
<dbReference type="InterPro" id="IPR036517">
    <property type="entry name" value="FF_domain_sf"/>
</dbReference>
<feature type="compositionally biased region" description="Acidic residues" evidence="2">
    <location>
        <begin position="224"/>
        <end position="241"/>
    </location>
</feature>
<dbReference type="GO" id="GO:0005634">
    <property type="term" value="C:nucleus"/>
    <property type="evidence" value="ECO:0007669"/>
    <property type="project" value="TreeGrafter"/>
</dbReference>
<dbReference type="SUPFAM" id="SSF81698">
    <property type="entry name" value="FF domain"/>
    <property type="match status" value="4"/>
</dbReference>
<dbReference type="PANTHER" id="PTHR15377">
    <property type="entry name" value="TRANSCRIPTION ELONGATION REGULATOR 1"/>
    <property type="match status" value="1"/>
</dbReference>
<dbReference type="GO" id="GO:0070063">
    <property type="term" value="F:RNA polymerase binding"/>
    <property type="evidence" value="ECO:0007669"/>
    <property type="project" value="InterPro"/>
</dbReference>
<dbReference type="SUPFAM" id="SSF51045">
    <property type="entry name" value="WW domain"/>
    <property type="match status" value="2"/>
</dbReference>
<feature type="domain" description="FF" evidence="4">
    <location>
        <begin position="288"/>
        <end position="346"/>
    </location>
</feature>
<dbReference type="PANTHER" id="PTHR15377:SF3">
    <property type="entry name" value="WW DOMAIN-CONTAINING PROTEIN"/>
    <property type="match status" value="1"/>
</dbReference>
<feature type="domain" description="FF" evidence="4">
    <location>
        <begin position="409"/>
        <end position="466"/>
    </location>
</feature>
<keyword evidence="6" id="KW-1185">Reference proteome</keyword>
<dbReference type="PROSITE" id="PS51676">
    <property type="entry name" value="FF"/>
    <property type="match status" value="3"/>
</dbReference>
<feature type="compositionally biased region" description="Basic and acidic residues" evidence="2">
    <location>
        <begin position="164"/>
        <end position="203"/>
    </location>
</feature>
<proteinExistence type="predicted"/>
<dbReference type="EMBL" id="BTCM01000008">
    <property type="protein sequence ID" value="GMK59574.1"/>
    <property type="molecule type" value="Genomic_DNA"/>
</dbReference>
<dbReference type="InterPro" id="IPR036020">
    <property type="entry name" value="WW_dom_sf"/>
</dbReference>
<sequence>MSSRHSGSGLSRGPPGPPPGGPGAKVPPGPPAGGPGIVAPSTFPPGMAGMPLPNFPPPLPPNWSEHRAPDGVTPYYYNSVTKASTYTRPTFASTAPPTAPPTAAPKEKKKKKEKPKDRVPIPGTGWMRVTTNEGNVFYFEKETKRSEWTIPEEIAEAVAAFDASEAKERKQKAEEARLERLREQERVRAEVAEERKRKAEEKKRKAGAAAEGAPGAKKSKAADDESGVVEDDGAPEVEDEEEWKRAVAAEFDAVDRKKAAEAAKEEGDAEKAGEEAAKKVFAVPEKVQVSPEEGRALFKLALLMEKEISPFAPWEQALPLFINDPRYVLLPSMKERRDVYEEYCRTVRTDPEKDYRALMREEVTSTRTRFDDFRRKFKKDRRFWSFGRDDREREKAFKVHLRELGERKRADAERAEKDFLELLSEADIAPNEEWSQAKKAVSHDPRYDAVGSSSLRAELFATHLKKLATEVDRNPEDAATLRAREKKERQEASLAQRQNAVRAHQAVIGEEANKARRSAGREEGERLFGSLLVDVVRSDTTWEDILPILQQDRRFTHPALRDGDRRRLFEGHVERIRETKADALSSLFAQHATLETSFADIYEKIADDALVQRLGLGAGALEERFSAWRHAREAAARAEFYDLLRENNFVDFWGRMRNKVLDEAATKVKQDEDEVEEGMDVTTLAKQVDLAEIKTILRRDQRYRQFDHVADQREMWLREYLENLEGSTGAETIHKIG</sequence>
<organism evidence="5 6">
    <name type="scientific">Cutaneotrichosporon spelunceum</name>
    <dbReference type="NCBI Taxonomy" id="1672016"/>
    <lineage>
        <taxon>Eukaryota</taxon>
        <taxon>Fungi</taxon>
        <taxon>Dikarya</taxon>
        <taxon>Basidiomycota</taxon>
        <taxon>Agaricomycotina</taxon>
        <taxon>Tremellomycetes</taxon>
        <taxon>Trichosporonales</taxon>
        <taxon>Trichosporonaceae</taxon>
        <taxon>Cutaneotrichosporon</taxon>
    </lineage>
</organism>
<evidence type="ECO:0000256" key="2">
    <source>
        <dbReference type="SAM" id="MobiDB-lite"/>
    </source>
</evidence>
<comment type="caution">
    <text evidence="5">The sequence shown here is derived from an EMBL/GenBank/DDBJ whole genome shotgun (WGS) entry which is preliminary data.</text>
</comment>
<reference evidence="5" key="1">
    <citation type="journal article" date="2023" name="BMC Genomics">
        <title>Chromosome-level genome assemblies of Cutaneotrichosporon spp. (Trichosporonales, Basidiomycota) reveal imbalanced evolution between nucleotide sequences and chromosome synteny.</title>
        <authorList>
            <person name="Kobayashi Y."/>
            <person name="Kayamori A."/>
            <person name="Aoki K."/>
            <person name="Shiwa Y."/>
            <person name="Matsutani M."/>
            <person name="Fujita N."/>
            <person name="Sugita T."/>
            <person name="Iwasaki W."/>
            <person name="Tanaka N."/>
            <person name="Takashima M."/>
        </authorList>
    </citation>
    <scope>NUCLEOTIDE SEQUENCE</scope>
    <source>
        <strain evidence="5">HIS016</strain>
    </source>
</reference>
<dbReference type="Pfam" id="PF00397">
    <property type="entry name" value="WW"/>
    <property type="match status" value="1"/>
</dbReference>
<dbReference type="Gene3D" id="1.10.10.440">
    <property type="entry name" value="FF domain"/>
    <property type="match status" value="5"/>
</dbReference>
<keyword evidence="1" id="KW-0677">Repeat</keyword>
<reference evidence="5" key="2">
    <citation type="submission" date="2023-06" db="EMBL/GenBank/DDBJ databases">
        <authorList>
            <person name="Kobayashi Y."/>
            <person name="Kayamori A."/>
            <person name="Aoki K."/>
            <person name="Shiwa Y."/>
            <person name="Fujita N."/>
            <person name="Sugita T."/>
            <person name="Iwasaki W."/>
            <person name="Tanaka N."/>
            <person name="Takashima M."/>
        </authorList>
    </citation>
    <scope>NUCLEOTIDE SEQUENCE</scope>
    <source>
        <strain evidence="5">HIS016</strain>
    </source>
</reference>
<feature type="domain" description="FF" evidence="4">
    <location>
        <begin position="521"/>
        <end position="575"/>
    </location>
</feature>
<gene>
    <name evidence="5" type="ORF">CspeluHIS016_0801800</name>
</gene>